<sequence>MVLQRSSQVVLLRKGRPRPDGLLRWQRLVRREEPHHPLGTPTLNPNRPNNPQPTATPLRQHPHHGRPLQHGSPSGGGRSRNRRRHHVRRRAADGHRGRLLVRTAQRPPAPDRRNRRNRSKVRRKGDRLGLGRGRCRHRRRGLQNQGFRLVGFIRPAAAERPHGLLQDGEQWVVRAGNAVGSAHVQAETDQGGVVAAAGFTPAATAAAASGRWCRIGR</sequence>
<feature type="compositionally biased region" description="Basic residues" evidence="1">
    <location>
        <begin position="79"/>
        <end position="89"/>
    </location>
</feature>
<feature type="region of interest" description="Disordered" evidence="1">
    <location>
        <begin position="32"/>
        <end position="132"/>
    </location>
</feature>
<feature type="compositionally biased region" description="Low complexity" evidence="1">
    <location>
        <begin position="37"/>
        <end position="57"/>
    </location>
</feature>
<protein>
    <submittedName>
        <fullName evidence="2">(northern house mosquito) hypothetical protein</fullName>
    </submittedName>
</protein>
<feature type="compositionally biased region" description="Basic residues" evidence="1">
    <location>
        <begin position="113"/>
        <end position="125"/>
    </location>
</feature>
<evidence type="ECO:0000256" key="1">
    <source>
        <dbReference type="SAM" id="MobiDB-lite"/>
    </source>
</evidence>
<proteinExistence type="predicted"/>
<name>A0A8D8ARY3_CULPI</name>
<organism evidence="2">
    <name type="scientific">Culex pipiens</name>
    <name type="common">House mosquito</name>
    <dbReference type="NCBI Taxonomy" id="7175"/>
    <lineage>
        <taxon>Eukaryota</taxon>
        <taxon>Metazoa</taxon>
        <taxon>Ecdysozoa</taxon>
        <taxon>Arthropoda</taxon>
        <taxon>Hexapoda</taxon>
        <taxon>Insecta</taxon>
        <taxon>Pterygota</taxon>
        <taxon>Neoptera</taxon>
        <taxon>Endopterygota</taxon>
        <taxon>Diptera</taxon>
        <taxon>Nematocera</taxon>
        <taxon>Culicoidea</taxon>
        <taxon>Culicidae</taxon>
        <taxon>Culicinae</taxon>
        <taxon>Culicini</taxon>
        <taxon>Culex</taxon>
        <taxon>Culex</taxon>
    </lineage>
</organism>
<dbReference type="EMBL" id="HBUE01042162">
    <property type="protein sequence ID" value="CAG6461150.1"/>
    <property type="molecule type" value="Transcribed_RNA"/>
</dbReference>
<evidence type="ECO:0000313" key="2">
    <source>
        <dbReference type="EMBL" id="CAG6461150.1"/>
    </source>
</evidence>
<reference evidence="2" key="1">
    <citation type="submission" date="2021-05" db="EMBL/GenBank/DDBJ databases">
        <authorList>
            <person name="Alioto T."/>
            <person name="Alioto T."/>
            <person name="Gomez Garrido J."/>
        </authorList>
    </citation>
    <scope>NUCLEOTIDE SEQUENCE</scope>
</reference>
<dbReference type="AlphaFoldDB" id="A0A8D8ARY3"/>
<accession>A0A8D8ARY3</accession>